<dbReference type="RefSeq" id="XP_001311590.1">
    <property type="nucleotide sequence ID" value="XM_001311589.1"/>
</dbReference>
<dbReference type="InterPro" id="IPR046468">
    <property type="entry name" value="Spt20-like_SEP"/>
</dbReference>
<reference evidence="3" key="2">
    <citation type="journal article" date="2007" name="Science">
        <title>Draft genome sequence of the sexually transmitted pathogen Trichomonas vaginalis.</title>
        <authorList>
            <person name="Carlton J.M."/>
            <person name="Hirt R.P."/>
            <person name="Silva J.C."/>
            <person name="Delcher A.L."/>
            <person name="Schatz M."/>
            <person name="Zhao Q."/>
            <person name="Wortman J.R."/>
            <person name="Bidwell S.L."/>
            <person name="Alsmark U.C.M."/>
            <person name="Besteiro S."/>
            <person name="Sicheritz-Ponten T."/>
            <person name="Noel C.J."/>
            <person name="Dacks J.B."/>
            <person name="Foster P.G."/>
            <person name="Simillion C."/>
            <person name="Van de Peer Y."/>
            <person name="Miranda-Saavedra D."/>
            <person name="Barton G.J."/>
            <person name="Westrop G.D."/>
            <person name="Mueller S."/>
            <person name="Dessi D."/>
            <person name="Fiori P.L."/>
            <person name="Ren Q."/>
            <person name="Paulsen I."/>
            <person name="Zhang H."/>
            <person name="Bastida-Corcuera F.D."/>
            <person name="Simoes-Barbosa A."/>
            <person name="Brown M.T."/>
            <person name="Hayes R.D."/>
            <person name="Mukherjee M."/>
            <person name="Okumura C.Y."/>
            <person name="Schneider R."/>
            <person name="Smith A.J."/>
            <person name="Vanacova S."/>
            <person name="Villalvazo M."/>
            <person name="Haas B.J."/>
            <person name="Pertea M."/>
            <person name="Feldblyum T.V."/>
            <person name="Utterback T.R."/>
            <person name="Shu C.L."/>
            <person name="Osoegawa K."/>
            <person name="de Jong P.J."/>
            <person name="Hrdy I."/>
            <person name="Horvathova L."/>
            <person name="Zubacova Z."/>
            <person name="Dolezal P."/>
            <person name="Malik S.B."/>
            <person name="Logsdon J.M. Jr."/>
            <person name="Henze K."/>
            <person name="Gupta A."/>
            <person name="Wang C.C."/>
            <person name="Dunne R.L."/>
            <person name="Upcroft J.A."/>
            <person name="Upcroft P."/>
            <person name="White O."/>
            <person name="Salzberg S.L."/>
            <person name="Tang P."/>
            <person name="Chiu C.-H."/>
            <person name="Lee Y.-S."/>
            <person name="Embley T.M."/>
            <person name="Coombs G.H."/>
            <person name="Mottram J.C."/>
            <person name="Tachezy J."/>
            <person name="Fraser-Liggett C.M."/>
            <person name="Johnson P.J."/>
        </authorList>
    </citation>
    <scope>NUCLEOTIDE SEQUENCE [LARGE SCALE GENOMIC DNA]</scope>
    <source>
        <strain evidence="3">G3</strain>
    </source>
</reference>
<proteinExistence type="predicted"/>
<dbReference type="VEuPathDB" id="TrichDB:TVAGG3_0689020"/>
<dbReference type="EMBL" id="DS113667">
    <property type="protein sequence ID" value="EAX98660.1"/>
    <property type="molecule type" value="Genomic_DNA"/>
</dbReference>
<dbReference type="Proteomes" id="UP000001542">
    <property type="component" value="Unassembled WGS sequence"/>
</dbReference>
<evidence type="ECO:0000256" key="1">
    <source>
        <dbReference type="SAM" id="MobiDB-lite"/>
    </source>
</evidence>
<evidence type="ECO:0000313" key="4">
    <source>
        <dbReference type="Proteomes" id="UP000001542"/>
    </source>
</evidence>
<reference evidence="3" key="1">
    <citation type="submission" date="2006-10" db="EMBL/GenBank/DDBJ databases">
        <authorList>
            <person name="Amadeo P."/>
            <person name="Zhao Q."/>
            <person name="Wortman J."/>
            <person name="Fraser-Liggett C."/>
            <person name="Carlton J."/>
        </authorList>
    </citation>
    <scope>NUCLEOTIDE SEQUENCE</scope>
    <source>
        <strain evidence="3">G3</strain>
    </source>
</reference>
<dbReference type="Pfam" id="PF12090">
    <property type="entry name" value="Spt20_SEP"/>
    <property type="match status" value="1"/>
</dbReference>
<evidence type="ECO:0000313" key="3">
    <source>
        <dbReference type="EMBL" id="EAX98660.1"/>
    </source>
</evidence>
<dbReference type="VEuPathDB" id="TrichDB:TVAG_403420"/>
<sequence length="286" mass="32843">MKDDEATQNSFIHENRNNLPGIEENFYSQTLQSLLLGVQRHKTQMQRNLQQGHSKNLGFLISIFHDDRFDMLNLPNKLFEDFNVSFNFEFHPKVFTLALGDGSNPRTFQYNTKSRELIRCSETGCISEELLQLFNTFGKIQWTDGSIIVRITDYRFEPQRTYTYPLTIGQDVILSFGAKALSEEEHLEAQKNILLVANPDLTLDPSPDVARINCVLDDRIKMWDSGPDKKENSSSFNQQPIIQSQPSSTPKKPISTIKLKKNPQPIYFPPTIFSIFTNTNQPLPPK</sequence>
<accession>A2F8X8</accession>
<feature type="region of interest" description="Disordered" evidence="1">
    <location>
        <begin position="226"/>
        <end position="263"/>
    </location>
</feature>
<organism evidence="3 4">
    <name type="scientific">Trichomonas vaginalis (strain ATCC PRA-98 / G3)</name>
    <dbReference type="NCBI Taxonomy" id="412133"/>
    <lineage>
        <taxon>Eukaryota</taxon>
        <taxon>Metamonada</taxon>
        <taxon>Parabasalia</taxon>
        <taxon>Trichomonadida</taxon>
        <taxon>Trichomonadidae</taxon>
        <taxon>Trichomonas</taxon>
    </lineage>
</organism>
<feature type="compositionally biased region" description="Low complexity" evidence="1">
    <location>
        <begin position="233"/>
        <end position="248"/>
    </location>
</feature>
<name>A2F8X8_TRIV3</name>
<dbReference type="InParanoid" id="A2F8X8"/>
<feature type="domain" description="Spt20-like SEP" evidence="2">
    <location>
        <begin position="81"/>
        <end position="159"/>
    </location>
</feature>
<gene>
    <name evidence="3" type="ORF">TVAG_403420</name>
</gene>
<keyword evidence="4" id="KW-1185">Reference proteome</keyword>
<dbReference type="KEGG" id="tva:4756460"/>
<dbReference type="AlphaFoldDB" id="A2F8X8"/>
<protein>
    <recommendedName>
        <fullName evidence="2">Spt20-like SEP domain-containing protein</fullName>
    </recommendedName>
</protein>
<evidence type="ECO:0000259" key="2">
    <source>
        <dbReference type="Pfam" id="PF12090"/>
    </source>
</evidence>